<dbReference type="OrthoDB" id="3315716at2"/>
<keyword evidence="8" id="KW-1185">Reference proteome</keyword>
<evidence type="ECO:0000256" key="2">
    <source>
        <dbReference type="ARBA" id="ARBA00022840"/>
    </source>
</evidence>
<dbReference type="GO" id="GO:0051301">
    <property type="term" value="P:cell division"/>
    <property type="evidence" value="ECO:0007669"/>
    <property type="project" value="UniProtKB-KW"/>
</dbReference>
<sequence length="729" mass="76692">MTRAARKDDDMAGELIPFPGAATPATADEPGPVAPVPAAGPVQPAEPVLDGELISEAEYRRSKARRLAESAMSKLPAKWQSPETAKQAGAALAGRAALAPVRYPAAVGRGLVVSARAWWAWVRVADFYDAARSSDSLASRWQEIAVVRRRRGVITLVATCATGLGGLVVDLTAGSVPLAVAGGAVSVALAVAGRRKDGSPGRQAVLGGARSLAMLLDGDNLVQAFRDAGVIGKADRLYLVERLRRDDTGFSLVVDLPAGRRASDVIAKRETLASALAVDEVRLILERVRGDKGHAGRLAVWIGHADPYAADPVPSPLATAASWDLWKPVPFGTTARGAAVNLPVVWTSLLIGAIPRQGKTFVMRLPITAAALDPHVRLIIADGKGGKDFRPFEQVAHRFIRGSRESEARRLIAVLEECAADVADRFDRLSEMDDTLCPESKVTPEITRDPAHRMPLTVIGIDEIQNYLGLDMPLNEDEPKGKRVGQRIYELLTFIAKTGPAAGYSLVLATQRPDAKVIPDGLRGQLGTRFALRVMNWQASETIMGAGTYKAGVDASKLLSSHKGVGLLLGADGETELSAGDAVVVRTHLLHIAAIRAACERGRALREQAGTLTGDAAGQNDLAALDPTVAARLADEVTATAGPEPVDAELVELPAALAALADVLVDDEHGVVAVAELASRVGWSAKALGEALTRAGVPSPTPARQRVNGSKNAVSVADLDAIRVAIDGR</sequence>
<dbReference type="SUPFAM" id="SSF52540">
    <property type="entry name" value="P-loop containing nucleoside triphosphate hydrolases"/>
    <property type="match status" value="1"/>
</dbReference>
<evidence type="ECO:0000256" key="4">
    <source>
        <dbReference type="SAM" id="MobiDB-lite"/>
    </source>
</evidence>
<keyword evidence="2 3" id="KW-0067">ATP-binding</keyword>
<evidence type="ECO:0000313" key="7">
    <source>
        <dbReference type="EMBL" id="QFZ17555.1"/>
    </source>
</evidence>
<reference evidence="8" key="1">
    <citation type="journal article" date="2021" name="Curr. Microbiol.">
        <title>Complete genome of nocamycin-producing strain Saccharothrix syringae NRRL B-16468 reveals the biosynthetic potential for secondary metabolites.</title>
        <authorList>
            <person name="Mo X."/>
            <person name="Yang S."/>
        </authorList>
    </citation>
    <scope>NUCLEOTIDE SEQUENCE [LARGE SCALE GENOMIC DNA]</scope>
    <source>
        <strain evidence="8">ATCC 51364 / DSM 43886 / JCM 6844 / KCTC 9398 / NBRC 14523 / NRRL B-16468 / INA 2240</strain>
    </source>
</reference>
<dbReference type="AlphaFoldDB" id="A0A5Q0GVA9"/>
<keyword evidence="7" id="KW-0132">Cell division</keyword>
<dbReference type="PANTHER" id="PTHR22683:SF41">
    <property type="entry name" value="DNA TRANSLOCASE FTSK"/>
    <property type="match status" value="1"/>
</dbReference>
<dbReference type="Proteomes" id="UP000325787">
    <property type="component" value="Chromosome"/>
</dbReference>
<keyword evidence="1 3" id="KW-0547">Nucleotide-binding</keyword>
<dbReference type="GO" id="GO:0005524">
    <property type="term" value="F:ATP binding"/>
    <property type="evidence" value="ECO:0007669"/>
    <property type="project" value="UniProtKB-UniRule"/>
</dbReference>
<feature type="domain" description="FtsK" evidence="6">
    <location>
        <begin position="335"/>
        <end position="541"/>
    </location>
</feature>
<name>A0A5Q0GVA9_SACSY</name>
<feature type="compositionally biased region" description="Low complexity" evidence="4">
    <location>
        <begin position="36"/>
        <end position="47"/>
    </location>
</feature>
<dbReference type="EMBL" id="CP034550">
    <property type="protein sequence ID" value="QFZ17555.1"/>
    <property type="molecule type" value="Genomic_DNA"/>
</dbReference>
<gene>
    <name evidence="7" type="ORF">EKG83_08735</name>
</gene>
<dbReference type="PANTHER" id="PTHR22683">
    <property type="entry name" value="SPORULATION PROTEIN RELATED"/>
    <property type="match status" value="1"/>
</dbReference>
<organism evidence="7 8">
    <name type="scientific">Saccharothrix syringae</name>
    <name type="common">Nocardiopsis syringae</name>
    <dbReference type="NCBI Taxonomy" id="103733"/>
    <lineage>
        <taxon>Bacteria</taxon>
        <taxon>Bacillati</taxon>
        <taxon>Actinomycetota</taxon>
        <taxon>Actinomycetes</taxon>
        <taxon>Pseudonocardiales</taxon>
        <taxon>Pseudonocardiaceae</taxon>
        <taxon>Saccharothrix</taxon>
    </lineage>
</organism>
<evidence type="ECO:0000256" key="3">
    <source>
        <dbReference type="PROSITE-ProRule" id="PRU00289"/>
    </source>
</evidence>
<keyword evidence="5" id="KW-0812">Transmembrane</keyword>
<dbReference type="KEGG" id="ssyi:EKG83_08735"/>
<feature type="binding site" evidence="3">
    <location>
        <begin position="353"/>
        <end position="360"/>
    </location>
    <ligand>
        <name>ATP</name>
        <dbReference type="ChEBI" id="CHEBI:30616"/>
    </ligand>
</feature>
<evidence type="ECO:0000259" key="6">
    <source>
        <dbReference type="PROSITE" id="PS50901"/>
    </source>
</evidence>
<dbReference type="GO" id="GO:0003677">
    <property type="term" value="F:DNA binding"/>
    <property type="evidence" value="ECO:0007669"/>
    <property type="project" value="InterPro"/>
</dbReference>
<dbReference type="InterPro" id="IPR050206">
    <property type="entry name" value="FtsK/SpoIIIE/SftA"/>
</dbReference>
<feature type="region of interest" description="Disordered" evidence="4">
    <location>
        <begin position="1"/>
        <end position="47"/>
    </location>
</feature>
<keyword evidence="5" id="KW-0472">Membrane</keyword>
<dbReference type="RefSeq" id="WP_051765898.1">
    <property type="nucleotide sequence ID" value="NZ_CP034550.1"/>
</dbReference>
<protein>
    <submittedName>
        <fullName evidence="7">Cell division protein FtsK</fullName>
    </submittedName>
</protein>
<proteinExistence type="predicted"/>
<evidence type="ECO:0000313" key="8">
    <source>
        <dbReference type="Proteomes" id="UP000325787"/>
    </source>
</evidence>
<keyword evidence="5" id="KW-1133">Transmembrane helix</keyword>
<keyword evidence="7" id="KW-0131">Cell cycle</keyword>
<evidence type="ECO:0000256" key="5">
    <source>
        <dbReference type="SAM" id="Phobius"/>
    </source>
</evidence>
<evidence type="ECO:0000256" key="1">
    <source>
        <dbReference type="ARBA" id="ARBA00022741"/>
    </source>
</evidence>
<dbReference type="Gene3D" id="3.40.50.300">
    <property type="entry name" value="P-loop containing nucleotide triphosphate hydrolases"/>
    <property type="match status" value="1"/>
</dbReference>
<dbReference type="PROSITE" id="PS50901">
    <property type="entry name" value="FTSK"/>
    <property type="match status" value="1"/>
</dbReference>
<accession>A0A5Q0GVA9</accession>
<dbReference type="InterPro" id="IPR027417">
    <property type="entry name" value="P-loop_NTPase"/>
</dbReference>
<feature type="compositionally biased region" description="Basic and acidic residues" evidence="4">
    <location>
        <begin position="1"/>
        <end position="10"/>
    </location>
</feature>
<feature type="transmembrane region" description="Helical" evidence="5">
    <location>
        <begin position="152"/>
        <end position="169"/>
    </location>
</feature>
<dbReference type="InterPro" id="IPR002543">
    <property type="entry name" value="FtsK_dom"/>
</dbReference>